<dbReference type="AlphaFoldDB" id="A0A382ZUF1"/>
<protein>
    <submittedName>
        <fullName evidence="1">Uncharacterized protein</fullName>
    </submittedName>
</protein>
<accession>A0A382ZUF1</accession>
<evidence type="ECO:0000313" key="1">
    <source>
        <dbReference type="EMBL" id="SVD98920.1"/>
    </source>
</evidence>
<sequence length="40" mass="4247">MAVINPSYQQEIFQAAIAISVAPHDLIRNSDDGYPGGSIS</sequence>
<organism evidence="1">
    <name type="scientific">marine metagenome</name>
    <dbReference type="NCBI Taxonomy" id="408172"/>
    <lineage>
        <taxon>unclassified sequences</taxon>
        <taxon>metagenomes</taxon>
        <taxon>ecological metagenomes</taxon>
    </lineage>
</organism>
<dbReference type="EMBL" id="UINC01186622">
    <property type="protein sequence ID" value="SVD98920.1"/>
    <property type="molecule type" value="Genomic_DNA"/>
</dbReference>
<name>A0A382ZUF1_9ZZZZ</name>
<gene>
    <name evidence="1" type="ORF">METZ01_LOCUS451774</name>
</gene>
<reference evidence="1" key="1">
    <citation type="submission" date="2018-05" db="EMBL/GenBank/DDBJ databases">
        <authorList>
            <person name="Lanie J.A."/>
            <person name="Ng W.-L."/>
            <person name="Kazmierczak K.M."/>
            <person name="Andrzejewski T.M."/>
            <person name="Davidsen T.M."/>
            <person name="Wayne K.J."/>
            <person name="Tettelin H."/>
            <person name="Glass J.I."/>
            <person name="Rusch D."/>
            <person name="Podicherti R."/>
            <person name="Tsui H.-C.T."/>
            <person name="Winkler M.E."/>
        </authorList>
    </citation>
    <scope>NUCLEOTIDE SEQUENCE</scope>
</reference>
<feature type="non-terminal residue" evidence="1">
    <location>
        <position position="40"/>
    </location>
</feature>
<proteinExistence type="predicted"/>